<evidence type="ECO:0000256" key="3">
    <source>
        <dbReference type="ARBA" id="ARBA00023125"/>
    </source>
</evidence>
<feature type="DNA-binding region" description="H-T-H motif" evidence="5">
    <location>
        <begin position="27"/>
        <end position="46"/>
    </location>
</feature>
<keyword evidence="1" id="KW-0678">Repressor</keyword>
<protein>
    <submittedName>
        <fullName evidence="7">TetR family transcriptional regulator</fullName>
    </submittedName>
</protein>
<dbReference type="Proteomes" id="UP000239209">
    <property type="component" value="Unassembled WGS sequence"/>
</dbReference>
<dbReference type="InterPro" id="IPR001647">
    <property type="entry name" value="HTH_TetR"/>
</dbReference>
<sequence>MAKGITKDQIVAAALDVLDEQGIGGLTVRALAARLDVRAPALYWHMRDKQEMLDEMGTVVHRRVAQALSESSLGTGWRDGLSALAHALRSEYLLHRDGARTFSAARLTDAEVLRAQEPVLAQLTAAGFDIAGAADALDLVTAFVVGFVVEEQKHRQSAEAGEARLSLDGLGETAPLVKAAEEARDRGDKRFERQLRILLEGIAAGLDG</sequence>
<organism evidence="7 8">
    <name type="scientific">Pseudosporangium ferrugineum</name>
    <dbReference type="NCBI Taxonomy" id="439699"/>
    <lineage>
        <taxon>Bacteria</taxon>
        <taxon>Bacillati</taxon>
        <taxon>Actinomycetota</taxon>
        <taxon>Actinomycetes</taxon>
        <taxon>Micromonosporales</taxon>
        <taxon>Micromonosporaceae</taxon>
        <taxon>Pseudosporangium</taxon>
    </lineage>
</organism>
<dbReference type="InterPro" id="IPR009057">
    <property type="entry name" value="Homeodomain-like_sf"/>
</dbReference>
<reference evidence="7 8" key="1">
    <citation type="submission" date="2018-03" db="EMBL/GenBank/DDBJ databases">
        <title>Genomic Encyclopedia of Archaeal and Bacterial Type Strains, Phase II (KMG-II): from individual species to whole genera.</title>
        <authorList>
            <person name="Goeker M."/>
        </authorList>
    </citation>
    <scope>NUCLEOTIDE SEQUENCE [LARGE SCALE GENOMIC DNA]</scope>
    <source>
        <strain evidence="7 8">DSM 45348</strain>
    </source>
</reference>
<dbReference type="InterPro" id="IPR036271">
    <property type="entry name" value="Tet_transcr_reg_TetR-rel_C_sf"/>
</dbReference>
<evidence type="ECO:0000313" key="8">
    <source>
        <dbReference type="Proteomes" id="UP000239209"/>
    </source>
</evidence>
<evidence type="ECO:0000256" key="1">
    <source>
        <dbReference type="ARBA" id="ARBA00022491"/>
    </source>
</evidence>
<name>A0A2T0SBI4_9ACTN</name>
<dbReference type="GO" id="GO:0045892">
    <property type="term" value="P:negative regulation of DNA-templated transcription"/>
    <property type="evidence" value="ECO:0007669"/>
    <property type="project" value="InterPro"/>
</dbReference>
<dbReference type="PANTHER" id="PTHR30055:SF151">
    <property type="entry name" value="TRANSCRIPTIONAL REGULATORY PROTEIN"/>
    <property type="match status" value="1"/>
</dbReference>
<evidence type="ECO:0000313" key="7">
    <source>
        <dbReference type="EMBL" id="PRY30766.1"/>
    </source>
</evidence>
<dbReference type="GO" id="GO:0046677">
    <property type="term" value="P:response to antibiotic"/>
    <property type="evidence" value="ECO:0007669"/>
    <property type="project" value="InterPro"/>
</dbReference>
<dbReference type="Pfam" id="PF00440">
    <property type="entry name" value="TetR_N"/>
    <property type="match status" value="1"/>
</dbReference>
<dbReference type="InterPro" id="IPR004111">
    <property type="entry name" value="Repressor_TetR_C"/>
</dbReference>
<dbReference type="Pfam" id="PF02909">
    <property type="entry name" value="TetR_C_1"/>
    <property type="match status" value="1"/>
</dbReference>
<dbReference type="PRINTS" id="PR00400">
    <property type="entry name" value="TETREPRESSOR"/>
</dbReference>
<evidence type="ECO:0000256" key="5">
    <source>
        <dbReference type="PROSITE-ProRule" id="PRU00335"/>
    </source>
</evidence>
<dbReference type="GO" id="GO:0000976">
    <property type="term" value="F:transcription cis-regulatory region binding"/>
    <property type="evidence" value="ECO:0007669"/>
    <property type="project" value="TreeGrafter"/>
</dbReference>
<dbReference type="RefSeq" id="WP_106126366.1">
    <property type="nucleotide sequence ID" value="NZ_PVZG01000004.1"/>
</dbReference>
<evidence type="ECO:0000256" key="2">
    <source>
        <dbReference type="ARBA" id="ARBA00023015"/>
    </source>
</evidence>
<dbReference type="OrthoDB" id="3819648at2"/>
<gene>
    <name evidence="7" type="ORF">CLV70_104318</name>
</gene>
<keyword evidence="2" id="KW-0805">Transcription regulation</keyword>
<dbReference type="Gene3D" id="1.10.357.10">
    <property type="entry name" value="Tetracycline Repressor, domain 2"/>
    <property type="match status" value="1"/>
</dbReference>
<evidence type="ECO:0000259" key="6">
    <source>
        <dbReference type="PROSITE" id="PS50977"/>
    </source>
</evidence>
<dbReference type="InterPro" id="IPR050109">
    <property type="entry name" value="HTH-type_TetR-like_transc_reg"/>
</dbReference>
<dbReference type="PRINTS" id="PR00455">
    <property type="entry name" value="HTHTETR"/>
</dbReference>
<feature type="domain" description="HTH tetR-type" evidence="6">
    <location>
        <begin position="4"/>
        <end position="64"/>
    </location>
</feature>
<dbReference type="PROSITE" id="PS50977">
    <property type="entry name" value="HTH_TETR_2"/>
    <property type="match status" value="1"/>
</dbReference>
<proteinExistence type="predicted"/>
<dbReference type="Gene3D" id="1.10.10.60">
    <property type="entry name" value="Homeodomain-like"/>
    <property type="match status" value="1"/>
</dbReference>
<dbReference type="InterPro" id="IPR003012">
    <property type="entry name" value="Tet_transcr_reg_TetR"/>
</dbReference>
<dbReference type="SUPFAM" id="SSF48498">
    <property type="entry name" value="Tetracyclin repressor-like, C-terminal domain"/>
    <property type="match status" value="1"/>
</dbReference>
<dbReference type="EMBL" id="PVZG01000004">
    <property type="protein sequence ID" value="PRY30766.1"/>
    <property type="molecule type" value="Genomic_DNA"/>
</dbReference>
<dbReference type="GO" id="GO:0003700">
    <property type="term" value="F:DNA-binding transcription factor activity"/>
    <property type="evidence" value="ECO:0007669"/>
    <property type="project" value="TreeGrafter"/>
</dbReference>
<keyword evidence="8" id="KW-1185">Reference proteome</keyword>
<evidence type="ECO:0000256" key="4">
    <source>
        <dbReference type="ARBA" id="ARBA00023163"/>
    </source>
</evidence>
<comment type="caution">
    <text evidence="7">The sequence shown here is derived from an EMBL/GenBank/DDBJ whole genome shotgun (WGS) entry which is preliminary data.</text>
</comment>
<dbReference type="SUPFAM" id="SSF46689">
    <property type="entry name" value="Homeodomain-like"/>
    <property type="match status" value="1"/>
</dbReference>
<dbReference type="PANTHER" id="PTHR30055">
    <property type="entry name" value="HTH-TYPE TRANSCRIPTIONAL REGULATOR RUTR"/>
    <property type="match status" value="1"/>
</dbReference>
<keyword evidence="4" id="KW-0804">Transcription</keyword>
<keyword evidence="3 5" id="KW-0238">DNA-binding</keyword>
<accession>A0A2T0SBI4</accession>
<dbReference type="AlphaFoldDB" id="A0A2T0SBI4"/>